<keyword evidence="2" id="KW-1185">Reference proteome</keyword>
<comment type="caution">
    <text evidence="1">The sequence shown here is derived from an EMBL/GenBank/DDBJ whole genome shotgun (WGS) entry which is preliminary data.</text>
</comment>
<name>A0ACB0L441_TRIPR</name>
<accession>A0ACB0L441</accession>
<proteinExistence type="predicted"/>
<evidence type="ECO:0000313" key="1">
    <source>
        <dbReference type="EMBL" id="CAJ2664192.1"/>
    </source>
</evidence>
<gene>
    <name evidence="1" type="ORF">MILVUS5_LOCUS29468</name>
</gene>
<evidence type="ECO:0000313" key="2">
    <source>
        <dbReference type="Proteomes" id="UP001177021"/>
    </source>
</evidence>
<dbReference type="EMBL" id="CASHSV030000409">
    <property type="protein sequence ID" value="CAJ2664192.1"/>
    <property type="molecule type" value="Genomic_DNA"/>
</dbReference>
<organism evidence="1 2">
    <name type="scientific">Trifolium pratense</name>
    <name type="common">Red clover</name>
    <dbReference type="NCBI Taxonomy" id="57577"/>
    <lineage>
        <taxon>Eukaryota</taxon>
        <taxon>Viridiplantae</taxon>
        <taxon>Streptophyta</taxon>
        <taxon>Embryophyta</taxon>
        <taxon>Tracheophyta</taxon>
        <taxon>Spermatophyta</taxon>
        <taxon>Magnoliopsida</taxon>
        <taxon>eudicotyledons</taxon>
        <taxon>Gunneridae</taxon>
        <taxon>Pentapetalae</taxon>
        <taxon>rosids</taxon>
        <taxon>fabids</taxon>
        <taxon>Fabales</taxon>
        <taxon>Fabaceae</taxon>
        <taxon>Papilionoideae</taxon>
        <taxon>50 kb inversion clade</taxon>
        <taxon>NPAAA clade</taxon>
        <taxon>Hologalegina</taxon>
        <taxon>IRL clade</taxon>
        <taxon>Trifolieae</taxon>
        <taxon>Trifolium</taxon>
    </lineage>
</organism>
<reference evidence="1" key="1">
    <citation type="submission" date="2023-10" db="EMBL/GenBank/DDBJ databases">
        <authorList>
            <person name="Rodriguez Cubillos JULIANA M."/>
            <person name="De Vega J."/>
        </authorList>
    </citation>
    <scope>NUCLEOTIDE SEQUENCE</scope>
</reference>
<protein>
    <submittedName>
        <fullName evidence="1">Uncharacterized protein</fullName>
    </submittedName>
</protein>
<sequence length="494" mass="55984">MEAMVASNLFTGYSVGELSPMTVSHLQFADDTVLMGTKSWANVRALRAVLVLFESMSGLRVNFHKSMLVGVNIPDSWLGEAASALCCKVGKIPFLYLGLPIGGDPRRLGFWEPVLDRLKNRLSGWRSRFLSFGGRLVLLKSVLIYLPVYALSFFKAPSGRYGVERGRLCEGGVRGSTWWREVARIRDGGGEVGGGWFREHVLRKVRDGSDTFFWTDPWVDETSLRERFGRLFDLAENKSASVAEMFMQGWDAGGEAWVWRRRLWAWEEEMLSECQSLLLTVSLQDHVSDRWQWQSDLDDVYTVRGAYQLLTTQDAVTLDAASGLIWHRQVPLKVSICAWRLLRDRLPTKANLVTRGILSVEDHQCVCGCGEVELAQHLFLSCSTFGALWSLVSSWIGSSLVIAQTPSDHFVQFTDSAGVSRARRSFMQLIWLAVVWVVWTERNYRLFRGSSNSVHHMLDKIKTFSYRWLKATSSTLALNCHSWWSSPMLCLSLV</sequence>
<dbReference type="Proteomes" id="UP001177021">
    <property type="component" value="Unassembled WGS sequence"/>
</dbReference>